<dbReference type="InterPro" id="IPR000835">
    <property type="entry name" value="HTH_MarR-typ"/>
</dbReference>
<keyword evidence="1" id="KW-0805">Transcription regulation</keyword>
<proteinExistence type="predicted"/>
<dbReference type="Gene3D" id="1.10.10.10">
    <property type="entry name" value="Winged helix-like DNA-binding domain superfamily/Winged helix DNA-binding domain"/>
    <property type="match status" value="1"/>
</dbReference>
<accession>A0ABN6XTK3</accession>
<keyword evidence="3" id="KW-0804">Transcription</keyword>
<dbReference type="PROSITE" id="PS01117">
    <property type="entry name" value="HTH_MARR_1"/>
    <property type="match status" value="1"/>
</dbReference>
<dbReference type="InterPro" id="IPR011991">
    <property type="entry name" value="ArsR-like_HTH"/>
</dbReference>
<dbReference type="SUPFAM" id="SSF46785">
    <property type="entry name" value="Winged helix' DNA-binding domain"/>
    <property type="match status" value="1"/>
</dbReference>
<protein>
    <submittedName>
        <fullName evidence="5">Transcriptional regulator</fullName>
    </submittedName>
</protein>
<dbReference type="SMART" id="SM00347">
    <property type="entry name" value="HTH_MARR"/>
    <property type="match status" value="1"/>
</dbReference>
<sequence length="155" mass="17189">MTLDRTSLPTPAGSDVSDEIDRLERQFGVLFDAYRQRLRQRSGDLDPALQPSGYRCVFTLVVDGPMGASPLADLLGFDKSVLSRQLHQLEELGLVSRAQDPADRRAVIISATPAAVERVEAIRSTDRDAFRARLAAWDRRDLDALTRLLAKLGEL</sequence>
<dbReference type="PROSITE" id="PS50995">
    <property type="entry name" value="HTH_MARR_2"/>
    <property type="match status" value="1"/>
</dbReference>
<feature type="domain" description="HTH marR-type" evidence="4">
    <location>
        <begin position="13"/>
        <end position="154"/>
    </location>
</feature>
<evidence type="ECO:0000313" key="6">
    <source>
        <dbReference type="Proteomes" id="UP001321486"/>
    </source>
</evidence>
<dbReference type="InterPro" id="IPR039422">
    <property type="entry name" value="MarR/SlyA-like"/>
</dbReference>
<dbReference type="InterPro" id="IPR023187">
    <property type="entry name" value="Tscrpt_reg_MarR-type_CS"/>
</dbReference>
<dbReference type="RefSeq" id="WP_286345311.1">
    <property type="nucleotide sequence ID" value="NZ_AP027732.1"/>
</dbReference>
<evidence type="ECO:0000256" key="2">
    <source>
        <dbReference type="ARBA" id="ARBA00023125"/>
    </source>
</evidence>
<gene>
    <name evidence="5" type="ORF">GCM10025867_05520</name>
</gene>
<evidence type="ECO:0000259" key="4">
    <source>
        <dbReference type="PROSITE" id="PS50995"/>
    </source>
</evidence>
<dbReference type="InterPro" id="IPR036390">
    <property type="entry name" value="WH_DNA-bd_sf"/>
</dbReference>
<evidence type="ECO:0000313" key="5">
    <source>
        <dbReference type="EMBL" id="BDZ48311.1"/>
    </source>
</evidence>
<dbReference type="InterPro" id="IPR036388">
    <property type="entry name" value="WH-like_DNA-bd_sf"/>
</dbReference>
<dbReference type="PANTHER" id="PTHR33164">
    <property type="entry name" value="TRANSCRIPTIONAL REGULATOR, MARR FAMILY"/>
    <property type="match status" value="1"/>
</dbReference>
<evidence type="ECO:0000256" key="3">
    <source>
        <dbReference type="ARBA" id="ARBA00023163"/>
    </source>
</evidence>
<dbReference type="CDD" id="cd00090">
    <property type="entry name" value="HTH_ARSR"/>
    <property type="match status" value="1"/>
</dbReference>
<dbReference type="PRINTS" id="PR00598">
    <property type="entry name" value="HTHMARR"/>
</dbReference>
<evidence type="ECO:0000256" key="1">
    <source>
        <dbReference type="ARBA" id="ARBA00023015"/>
    </source>
</evidence>
<dbReference type="Pfam" id="PF01047">
    <property type="entry name" value="MarR"/>
    <property type="match status" value="1"/>
</dbReference>
<reference evidence="6" key="1">
    <citation type="journal article" date="2019" name="Int. J. Syst. Evol. Microbiol.">
        <title>The Global Catalogue of Microorganisms (GCM) 10K type strain sequencing project: providing services to taxonomists for standard genome sequencing and annotation.</title>
        <authorList>
            <consortium name="The Broad Institute Genomics Platform"/>
            <consortium name="The Broad Institute Genome Sequencing Center for Infectious Disease"/>
            <person name="Wu L."/>
            <person name="Ma J."/>
        </authorList>
    </citation>
    <scope>NUCLEOTIDE SEQUENCE [LARGE SCALE GENOMIC DNA]</scope>
    <source>
        <strain evidence="6">NBRC 108728</strain>
    </source>
</reference>
<dbReference type="PANTHER" id="PTHR33164:SF57">
    <property type="entry name" value="MARR-FAMILY TRANSCRIPTIONAL REGULATOR"/>
    <property type="match status" value="1"/>
</dbReference>
<dbReference type="EMBL" id="AP027732">
    <property type="protein sequence ID" value="BDZ48311.1"/>
    <property type="molecule type" value="Genomic_DNA"/>
</dbReference>
<organism evidence="5 6">
    <name type="scientific">Frondihabitans sucicola</name>
    <dbReference type="NCBI Taxonomy" id="1268041"/>
    <lineage>
        <taxon>Bacteria</taxon>
        <taxon>Bacillati</taxon>
        <taxon>Actinomycetota</taxon>
        <taxon>Actinomycetes</taxon>
        <taxon>Micrococcales</taxon>
        <taxon>Microbacteriaceae</taxon>
        <taxon>Frondihabitans</taxon>
    </lineage>
</organism>
<keyword evidence="6" id="KW-1185">Reference proteome</keyword>
<name>A0ABN6XTK3_9MICO</name>
<dbReference type="Proteomes" id="UP001321486">
    <property type="component" value="Chromosome"/>
</dbReference>
<keyword evidence="2" id="KW-0238">DNA-binding</keyword>